<dbReference type="EMBL" id="LT629758">
    <property type="protein sequence ID" value="SDT33560.1"/>
    <property type="molecule type" value="Genomic_DNA"/>
</dbReference>
<evidence type="ECO:0000256" key="1">
    <source>
        <dbReference type="SAM" id="MobiDB-lite"/>
    </source>
</evidence>
<name>A0A1H1ZIR2_9ACTN</name>
<proteinExistence type="predicted"/>
<reference evidence="2 3" key="1">
    <citation type="submission" date="2016-10" db="EMBL/GenBank/DDBJ databases">
        <authorList>
            <person name="de Groot N.N."/>
        </authorList>
    </citation>
    <scope>NUCLEOTIDE SEQUENCE [LARGE SCALE GENOMIC DNA]</scope>
    <source>
        <strain evidence="2 3">DSM 43941</strain>
    </source>
</reference>
<accession>A0A1H1ZIR2</accession>
<dbReference type="Proteomes" id="UP000198688">
    <property type="component" value="Chromosome I"/>
</dbReference>
<dbReference type="AlphaFoldDB" id="A0A1H1ZIR2"/>
<protein>
    <submittedName>
        <fullName evidence="2">Uncharacterized protein</fullName>
    </submittedName>
</protein>
<evidence type="ECO:0000313" key="3">
    <source>
        <dbReference type="Proteomes" id="UP000198688"/>
    </source>
</evidence>
<dbReference type="STRING" id="113562.SAMN04489716_3342"/>
<organism evidence="2 3">
    <name type="scientific">Actinoplanes derwentensis</name>
    <dbReference type="NCBI Taxonomy" id="113562"/>
    <lineage>
        <taxon>Bacteria</taxon>
        <taxon>Bacillati</taxon>
        <taxon>Actinomycetota</taxon>
        <taxon>Actinomycetes</taxon>
        <taxon>Micromonosporales</taxon>
        <taxon>Micromonosporaceae</taxon>
        <taxon>Actinoplanes</taxon>
    </lineage>
</organism>
<evidence type="ECO:0000313" key="2">
    <source>
        <dbReference type="EMBL" id="SDT33560.1"/>
    </source>
</evidence>
<dbReference type="RefSeq" id="WP_197686245.1">
    <property type="nucleotide sequence ID" value="NZ_BOMJ01000005.1"/>
</dbReference>
<keyword evidence="3" id="KW-1185">Reference proteome</keyword>
<feature type="region of interest" description="Disordered" evidence="1">
    <location>
        <begin position="1"/>
        <end position="20"/>
    </location>
</feature>
<sequence length="64" mass="7016">MDPLEFAAPTSPPSPTPAPKRRYLYTADQVAAHLDAVGLREVSRMVRRPRAGERDDQATVLAQA</sequence>
<gene>
    <name evidence="2" type="ORF">SAMN04489716_3342</name>
</gene>